<protein>
    <submittedName>
        <fullName evidence="9">TrkH family potassium uptake protein</fullName>
    </submittedName>
</protein>
<feature type="transmembrane region" description="Helical" evidence="8">
    <location>
        <begin position="305"/>
        <end position="337"/>
    </location>
</feature>
<proteinExistence type="predicted"/>
<feature type="transmembrane region" description="Helical" evidence="8">
    <location>
        <begin position="133"/>
        <end position="154"/>
    </location>
</feature>
<evidence type="ECO:0000256" key="3">
    <source>
        <dbReference type="ARBA" id="ARBA00022475"/>
    </source>
</evidence>
<feature type="transmembrane region" description="Helical" evidence="8">
    <location>
        <begin position="51"/>
        <end position="70"/>
    </location>
</feature>
<sequence length="453" mass="48658">MTLRRNLTSDKATALQNPTRLIPILFLATIALGTILLLLPIARVDEGSAPFMTALFTATSAVAVTGLIVVDTPTYWTGFGQGVILFLFQIGGFGIMTAATLLGLVAGRTFGLRDRMATQIERSRLDIGDAKSVLKLVLAITLIVELIVTLILTLRLRLAYDYDWGSALWNGLFQAVSAFNNAGFSTYSDSMMGFQSDAIILGPIMIAVVITALGFPVMQELRERPFEFEKWTLHSKITVTGTVVLLLAGWAGMMAAEWTNPDTLGPMQLGEKALNAAFHSVMPRTAGFNSLDVGSFRDETLMGNYLLMFIGGGSAGTAGGIKITTFVLILAIVVSEVRGQRDAVLFGRRVHQDVERQALSVVVLALLLIAIATSILLAITPHSLRDVLFETVSAFSTVGLSTGITGDLPYLGQLVIIVLMFVGRVGTITVATALALGASRRPYRYPEENPIVG</sequence>
<evidence type="ECO:0000313" key="9">
    <source>
        <dbReference type="EMBL" id="MBV7267239.1"/>
    </source>
</evidence>
<dbReference type="PANTHER" id="PTHR32024">
    <property type="entry name" value="TRK SYSTEM POTASSIUM UPTAKE PROTEIN TRKG-RELATED"/>
    <property type="match status" value="1"/>
</dbReference>
<evidence type="ECO:0000256" key="5">
    <source>
        <dbReference type="ARBA" id="ARBA00022989"/>
    </source>
</evidence>
<organism evidence="9 10">
    <name type="scientific">Erythrobacter ani</name>
    <dbReference type="NCBI Taxonomy" id="2827235"/>
    <lineage>
        <taxon>Bacteria</taxon>
        <taxon>Pseudomonadati</taxon>
        <taxon>Pseudomonadota</taxon>
        <taxon>Alphaproteobacteria</taxon>
        <taxon>Sphingomonadales</taxon>
        <taxon>Erythrobacteraceae</taxon>
        <taxon>Erythrobacter/Porphyrobacter group</taxon>
        <taxon>Erythrobacter</taxon>
    </lineage>
</organism>
<comment type="subcellular location">
    <subcellularLocation>
        <location evidence="1">Cell membrane</location>
        <topology evidence="1">Multi-pass membrane protein</topology>
    </subcellularLocation>
</comment>
<dbReference type="Pfam" id="PF02386">
    <property type="entry name" value="TrkH"/>
    <property type="match status" value="1"/>
</dbReference>
<keyword evidence="3" id="KW-1003">Cell membrane</keyword>
<evidence type="ECO:0000313" key="10">
    <source>
        <dbReference type="Proteomes" id="UP000699975"/>
    </source>
</evidence>
<dbReference type="Proteomes" id="UP000699975">
    <property type="component" value="Unassembled WGS sequence"/>
</dbReference>
<name>A0ABS6SQB0_9SPHN</name>
<evidence type="ECO:0000256" key="6">
    <source>
        <dbReference type="ARBA" id="ARBA00023065"/>
    </source>
</evidence>
<evidence type="ECO:0000256" key="1">
    <source>
        <dbReference type="ARBA" id="ARBA00004651"/>
    </source>
</evidence>
<accession>A0ABS6SQB0</accession>
<keyword evidence="2" id="KW-0813">Transport</keyword>
<reference evidence="9 10" key="1">
    <citation type="submission" date="2021-04" db="EMBL/GenBank/DDBJ databases">
        <authorList>
            <person name="Pira H."/>
            <person name="Risdian C."/>
            <person name="Wink J."/>
        </authorList>
    </citation>
    <scope>NUCLEOTIDE SEQUENCE [LARGE SCALE GENOMIC DNA]</scope>
    <source>
        <strain evidence="9 10">WH131</strain>
    </source>
</reference>
<dbReference type="InterPro" id="IPR003445">
    <property type="entry name" value="Cat_transpt"/>
</dbReference>
<keyword evidence="4 8" id="KW-0812">Transmembrane</keyword>
<evidence type="ECO:0000256" key="2">
    <source>
        <dbReference type="ARBA" id="ARBA00022448"/>
    </source>
</evidence>
<keyword evidence="6" id="KW-0406">Ion transport</keyword>
<feature type="transmembrane region" description="Helical" evidence="8">
    <location>
        <begin position="82"/>
        <end position="106"/>
    </location>
</feature>
<gene>
    <name evidence="9" type="ORF">KCG45_13700</name>
</gene>
<keyword evidence="5 8" id="KW-1133">Transmembrane helix</keyword>
<evidence type="ECO:0000256" key="4">
    <source>
        <dbReference type="ARBA" id="ARBA00022692"/>
    </source>
</evidence>
<keyword evidence="10" id="KW-1185">Reference proteome</keyword>
<feature type="transmembrane region" description="Helical" evidence="8">
    <location>
        <begin position="237"/>
        <end position="256"/>
    </location>
</feature>
<dbReference type="PANTHER" id="PTHR32024:SF1">
    <property type="entry name" value="KTR SYSTEM POTASSIUM UPTAKE PROTEIN B"/>
    <property type="match status" value="1"/>
</dbReference>
<feature type="transmembrane region" description="Helical" evidence="8">
    <location>
        <begin position="358"/>
        <end position="379"/>
    </location>
</feature>
<feature type="transmembrane region" description="Helical" evidence="8">
    <location>
        <begin position="20"/>
        <end position="39"/>
    </location>
</feature>
<keyword evidence="7 8" id="KW-0472">Membrane</keyword>
<comment type="caution">
    <text evidence="9">The sequence shown here is derived from an EMBL/GenBank/DDBJ whole genome shotgun (WGS) entry which is preliminary data.</text>
</comment>
<feature type="transmembrane region" description="Helical" evidence="8">
    <location>
        <begin position="198"/>
        <end position="217"/>
    </location>
</feature>
<feature type="transmembrane region" description="Helical" evidence="8">
    <location>
        <begin position="410"/>
        <end position="436"/>
    </location>
</feature>
<evidence type="ECO:0000256" key="7">
    <source>
        <dbReference type="ARBA" id="ARBA00023136"/>
    </source>
</evidence>
<evidence type="ECO:0000256" key="8">
    <source>
        <dbReference type="SAM" id="Phobius"/>
    </source>
</evidence>
<dbReference type="EMBL" id="JAGSPB010000003">
    <property type="protein sequence ID" value="MBV7267239.1"/>
    <property type="molecule type" value="Genomic_DNA"/>
</dbReference>